<dbReference type="InterPro" id="IPR003959">
    <property type="entry name" value="ATPase_AAA_core"/>
</dbReference>
<gene>
    <name evidence="7" type="ORF">SEPCBS119000_001250</name>
</gene>
<comment type="subcellular location">
    <subcellularLocation>
        <location evidence="1">Mitochondrion outer membrane</location>
        <topology evidence="1">Single-pass membrane protein</topology>
    </subcellularLocation>
</comment>
<comment type="caution">
    <text evidence="7">The sequence shown here is derived from an EMBL/GenBank/DDBJ whole genome shotgun (WGS) entry which is preliminary data.</text>
</comment>
<keyword evidence="3" id="KW-0496">Mitochondrion</keyword>
<reference evidence="7 8" key="1">
    <citation type="submission" date="2024-01" db="EMBL/GenBank/DDBJ databases">
        <authorList>
            <person name="Allen C."/>
            <person name="Tagirdzhanova G."/>
        </authorList>
    </citation>
    <scope>NUCLEOTIDE SEQUENCE [LARGE SCALE GENOMIC DNA]</scope>
    <source>
        <strain evidence="7 8">CBS 119000</strain>
    </source>
</reference>
<evidence type="ECO:0000313" key="7">
    <source>
        <dbReference type="EMBL" id="CAK7264942.1"/>
    </source>
</evidence>
<dbReference type="Pfam" id="PF17862">
    <property type="entry name" value="AAA_lid_3"/>
    <property type="match status" value="1"/>
</dbReference>
<feature type="region of interest" description="Disordered" evidence="5">
    <location>
        <begin position="847"/>
        <end position="880"/>
    </location>
</feature>
<dbReference type="InterPro" id="IPR027417">
    <property type="entry name" value="P-loop_NTPase"/>
</dbReference>
<keyword evidence="3" id="KW-1000">Mitochondrion outer membrane</keyword>
<proteinExistence type="predicted"/>
<dbReference type="InterPro" id="IPR041569">
    <property type="entry name" value="AAA_lid_3"/>
</dbReference>
<dbReference type="SUPFAM" id="SSF52540">
    <property type="entry name" value="P-loop containing nucleoside triphosphate hydrolases"/>
    <property type="match status" value="1"/>
</dbReference>
<dbReference type="Gene3D" id="1.10.8.60">
    <property type="match status" value="1"/>
</dbReference>
<keyword evidence="2" id="KW-0547">Nucleotide-binding</keyword>
<dbReference type="Pfam" id="PF00004">
    <property type="entry name" value="AAA"/>
    <property type="match status" value="1"/>
</dbReference>
<feature type="domain" description="AAA+ ATPase" evidence="6">
    <location>
        <begin position="603"/>
        <end position="738"/>
    </location>
</feature>
<keyword evidence="3" id="KW-0472">Membrane</keyword>
<dbReference type="SMART" id="SM00382">
    <property type="entry name" value="AAA"/>
    <property type="match status" value="1"/>
</dbReference>
<dbReference type="InterPro" id="IPR003593">
    <property type="entry name" value="AAA+_ATPase"/>
</dbReference>
<dbReference type="InterPro" id="IPR051701">
    <property type="entry name" value="Mito_OM_Translocase_MSP1"/>
</dbReference>
<evidence type="ECO:0000256" key="1">
    <source>
        <dbReference type="ARBA" id="ARBA00004572"/>
    </source>
</evidence>
<dbReference type="PANTHER" id="PTHR45644">
    <property type="entry name" value="AAA ATPASE, PUTATIVE (AFU_ORTHOLOGUE AFUA_2G12920)-RELATED-RELATED"/>
    <property type="match status" value="1"/>
</dbReference>
<dbReference type="Proteomes" id="UP001642502">
    <property type="component" value="Unassembled WGS sequence"/>
</dbReference>
<dbReference type="EMBL" id="CAWUON010000009">
    <property type="protein sequence ID" value="CAK7264942.1"/>
    <property type="molecule type" value="Genomic_DNA"/>
</dbReference>
<evidence type="ECO:0000256" key="4">
    <source>
        <dbReference type="ARBA" id="ARBA00022840"/>
    </source>
</evidence>
<evidence type="ECO:0000256" key="3">
    <source>
        <dbReference type="ARBA" id="ARBA00022787"/>
    </source>
</evidence>
<evidence type="ECO:0000259" key="6">
    <source>
        <dbReference type="SMART" id="SM00382"/>
    </source>
</evidence>
<evidence type="ECO:0000313" key="8">
    <source>
        <dbReference type="Proteomes" id="UP001642502"/>
    </source>
</evidence>
<feature type="region of interest" description="Disordered" evidence="5">
    <location>
        <begin position="220"/>
        <end position="239"/>
    </location>
</feature>
<sequence length="880" mass="96226">MSSLSPKAKESIHRYLDAWLDGAAWDARKVTSAAALLQERHPIGDIVRRGAAVAAAASYMAAALSGHSETAQILPAQPLGSETAKAVEAALDQSSLYALARAAEDAVTQGTPIKTDPGERLVFRELCSTISTELLAVSPAKRVKDLKRPVSVLTIMNYKGRSKAVSIMDEVAHALSAHVVHIDAGSIADIVGPYLGQTAYWARGDIAMLGYAAALRNGQSVSRSPADPDDDTDTPISLPRLPISLTRSAGVSRLSMRAFVTPEPDDRWDDLKMNNILEAMIRVADTVLTKSSKSTLTTLPLSVPKPPLVPTEPHNLILHVHNFLELSSSAEGAQILGKLRSLVDRLWQKGSKVVLVGSTSADMNACPDLLDKAEELRQDDCHIIPYRVAESPATRLMEAKDTFNENMRNIRAMIAALIGKSLDQTASTWGADSLGPSAELGAALSSTVYDVHWVYRFAVQAIGSSGYRPSRSPEPSVTLRQILDEHTFLQALRSIQDQDRMWKESVGAQEPYFSPLSVNRADDKDTTPTREIRVDGVLKKVVSTDYTDYEKKLLPNLIDATDIKTTFDDIVIPDEVKESLKALTSLSLIRPEAFLYGVLAAERIPGCLLYGPPGTGKTLMAKAVAKESGANMLEISAASINDMWVGNSEKNVQALFSLARKLSPVVIFLDEADALLGARQTQPGRGGHRETINQFLREWDGLSSNMKAFIMVATNRPFDLDEAVLRRLPRRILVDLPLREGRIAILRVLLRDELLDGATVSLEKLAAETELYSGSDLKNLCVAAAMEAVREEVRAQAAHTGPHPFVFAERRVLCGRHFERALQEIGASISEDMSSLQAIRRFDERYGDSNSKRRRKRRGMGFEVVRGPVPSEEARVRQPA</sequence>
<protein>
    <recommendedName>
        <fullName evidence="6">AAA+ ATPase domain-containing protein</fullName>
    </recommendedName>
</protein>
<dbReference type="PANTHER" id="PTHR45644:SF56">
    <property type="entry name" value="AAA ATPASE, PUTATIVE (AFU_ORTHOLOGUE AFUA_2G12920)-RELATED"/>
    <property type="match status" value="1"/>
</dbReference>
<accession>A0ABP0DC66</accession>
<keyword evidence="4" id="KW-0067">ATP-binding</keyword>
<organism evidence="7 8">
    <name type="scientific">Sporothrix epigloea</name>
    <dbReference type="NCBI Taxonomy" id="1892477"/>
    <lineage>
        <taxon>Eukaryota</taxon>
        <taxon>Fungi</taxon>
        <taxon>Dikarya</taxon>
        <taxon>Ascomycota</taxon>
        <taxon>Pezizomycotina</taxon>
        <taxon>Sordariomycetes</taxon>
        <taxon>Sordariomycetidae</taxon>
        <taxon>Ophiostomatales</taxon>
        <taxon>Ophiostomataceae</taxon>
        <taxon>Sporothrix</taxon>
    </lineage>
</organism>
<evidence type="ECO:0000256" key="2">
    <source>
        <dbReference type="ARBA" id="ARBA00022741"/>
    </source>
</evidence>
<evidence type="ECO:0000256" key="5">
    <source>
        <dbReference type="SAM" id="MobiDB-lite"/>
    </source>
</evidence>
<keyword evidence="8" id="KW-1185">Reference proteome</keyword>
<dbReference type="Gene3D" id="3.40.50.300">
    <property type="entry name" value="P-loop containing nucleotide triphosphate hydrolases"/>
    <property type="match status" value="1"/>
</dbReference>
<name>A0ABP0DC66_9PEZI</name>